<comment type="caution">
    <text evidence="2">The sequence shown here is derived from an EMBL/GenBank/DDBJ whole genome shotgun (WGS) entry which is preliminary data.</text>
</comment>
<reference evidence="2 3" key="1">
    <citation type="submission" date="2015-07" db="EMBL/GenBank/DDBJ databases">
        <title>The genome of Pseudoloma neurophilia, a relevant intracellular parasite of the zebrafish.</title>
        <authorList>
            <person name="Ndikumana S."/>
            <person name="Pelin A."/>
            <person name="Sanders J."/>
            <person name="Corradi N."/>
        </authorList>
    </citation>
    <scope>NUCLEOTIDE SEQUENCE [LARGE SCALE GENOMIC DNA]</scope>
    <source>
        <strain evidence="2 3">MK1</strain>
    </source>
</reference>
<organism evidence="2 3">
    <name type="scientific">Pseudoloma neurophilia</name>
    <dbReference type="NCBI Taxonomy" id="146866"/>
    <lineage>
        <taxon>Eukaryota</taxon>
        <taxon>Fungi</taxon>
        <taxon>Fungi incertae sedis</taxon>
        <taxon>Microsporidia</taxon>
        <taxon>Pseudoloma</taxon>
    </lineage>
</organism>
<dbReference type="Proteomes" id="UP000051530">
    <property type="component" value="Unassembled WGS sequence"/>
</dbReference>
<feature type="region of interest" description="Disordered" evidence="1">
    <location>
        <begin position="402"/>
        <end position="424"/>
    </location>
</feature>
<dbReference type="AlphaFoldDB" id="A0A0R0LUN2"/>
<feature type="compositionally biased region" description="Acidic residues" evidence="1">
    <location>
        <begin position="414"/>
        <end position="424"/>
    </location>
</feature>
<evidence type="ECO:0000313" key="3">
    <source>
        <dbReference type="Proteomes" id="UP000051530"/>
    </source>
</evidence>
<proteinExistence type="predicted"/>
<evidence type="ECO:0000313" key="2">
    <source>
        <dbReference type="EMBL" id="KRH93107.1"/>
    </source>
</evidence>
<name>A0A0R0LUN2_9MICR</name>
<accession>A0A0R0LUN2</accession>
<feature type="region of interest" description="Disordered" evidence="1">
    <location>
        <begin position="102"/>
        <end position="131"/>
    </location>
</feature>
<sequence length="424" mass="48844">MKFFYPRQMILSIERLSCSLIIISVLYKHFGISQHFVNAAEVPENKKKTLKGENNEDDPSEGPSTSTGAQNSTSSNPFIARMKEHYRSKSLTGKDRRNILDIGLAGKKKRQKQKENPISEDFEPTAIPQGKNTGLVRSWSITFPGLPQRIFRPRCHKPRNPLRRTYSYNLWDGKEDPHQYLSRRGKFTQKSSSTSIPENIYQEMDNSDLFSSSCDYDSIREEDEQLENTNEDQYECMVFGSTKHQIKRKQMKNQESQSGSVISWKQYLAEEYCANKIEPTQDDSTSSESELCYPKERTEFDLKSLYSSFERNLQLEYDDLFYGDGTYSRDPCDFSTFFKSERPSTKPGDTKALILEVYNPLFFGFNESTNYENYQETGQNGTDLSHPLSVFKIRPESNEGYSVGCKTPFLDEKSGEDESEQKSG</sequence>
<gene>
    <name evidence="2" type="ORF">M153_1518000742</name>
</gene>
<dbReference type="EMBL" id="LGUB01000489">
    <property type="protein sequence ID" value="KRH93107.1"/>
    <property type="molecule type" value="Genomic_DNA"/>
</dbReference>
<keyword evidence="3" id="KW-1185">Reference proteome</keyword>
<dbReference type="VEuPathDB" id="MicrosporidiaDB:M153_1518000742"/>
<evidence type="ECO:0000256" key="1">
    <source>
        <dbReference type="SAM" id="MobiDB-lite"/>
    </source>
</evidence>
<feature type="region of interest" description="Disordered" evidence="1">
    <location>
        <begin position="47"/>
        <end position="77"/>
    </location>
</feature>
<protein>
    <submittedName>
        <fullName evidence="2">Uncharacterized protein</fullName>
    </submittedName>
</protein>
<feature type="compositionally biased region" description="Polar residues" evidence="1">
    <location>
        <begin position="62"/>
        <end position="77"/>
    </location>
</feature>